<evidence type="ECO:0000313" key="5">
    <source>
        <dbReference type="Proteomes" id="UP000734854"/>
    </source>
</evidence>
<gene>
    <name evidence="4" type="ORF">ZIOFF_005679</name>
</gene>
<keyword evidence="5" id="KW-1185">Reference proteome</keyword>
<accession>A0A8J5LV10</accession>
<keyword evidence="1" id="KW-0862">Zinc</keyword>
<proteinExistence type="predicted"/>
<keyword evidence="1" id="KW-0479">Metal-binding</keyword>
<organism evidence="4 5">
    <name type="scientific">Zingiber officinale</name>
    <name type="common">Ginger</name>
    <name type="synonym">Amomum zingiber</name>
    <dbReference type="NCBI Taxonomy" id="94328"/>
    <lineage>
        <taxon>Eukaryota</taxon>
        <taxon>Viridiplantae</taxon>
        <taxon>Streptophyta</taxon>
        <taxon>Embryophyta</taxon>
        <taxon>Tracheophyta</taxon>
        <taxon>Spermatophyta</taxon>
        <taxon>Magnoliopsida</taxon>
        <taxon>Liliopsida</taxon>
        <taxon>Zingiberales</taxon>
        <taxon>Zingiberaceae</taxon>
        <taxon>Zingiber</taxon>
    </lineage>
</organism>
<dbReference type="InterPro" id="IPR046934">
    <property type="entry name" value="PIR2-like"/>
</dbReference>
<dbReference type="SMART" id="SM00184">
    <property type="entry name" value="RING"/>
    <property type="match status" value="1"/>
</dbReference>
<dbReference type="Pfam" id="PF13920">
    <property type="entry name" value="zf-C3HC4_3"/>
    <property type="match status" value="1"/>
</dbReference>
<dbReference type="CDD" id="cd23128">
    <property type="entry name" value="RING-HC_MIP1-like"/>
    <property type="match status" value="1"/>
</dbReference>
<comment type="caution">
    <text evidence="4">The sequence shown here is derived from an EMBL/GenBank/DDBJ whole genome shotgun (WGS) entry which is preliminary data.</text>
</comment>
<dbReference type="PANTHER" id="PTHR46405">
    <property type="entry name" value="OS05G0141500 PROTEIN"/>
    <property type="match status" value="1"/>
</dbReference>
<feature type="coiled-coil region" evidence="2">
    <location>
        <begin position="201"/>
        <end position="263"/>
    </location>
</feature>
<dbReference type="PROSITE" id="PS50089">
    <property type="entry name" value="ZF_RING_2"/>
    <property type="match status" value="1"/>
</dbReference>
<dbReference type="InterPro" id="IPR001841">
    <property type="entry name" value="Znf_RING"/>
</dbReference>
<keyword evidence="1" id="KW-0863">Zinc-finger</keyword>
<reference evidence="4 5" key="1">
    <citation type="submission" date="2020-08" db="EMBL/GenBank/DDBJ databases">
        <title>Plant Genome Project.</title>
        <authorList>
            <person name="Zhang R.-G."/>
        </authorList>
    </citation>
    <scope>NUCLEOTIDE SEQUENCE [LARGE SCALE GENOMIC DNA]</scope>
    <source>
        <tissue evidence="4">Rhizome</tissue>
    </source>
</reference>
<feature type="coiled-coil region" evidence="2">
    <location>
        <begin position="289"/>
        <end position="348"/>
    </location>
</feature>
<evidence type="ECO:0000256" key="1">
    <source>
        <dbReference type="PROSITE-ProRule" id="PRU00175"/>
    </source>
</evidence>
<dbReference type="AlphaFoldDB" id="A0A8J5LV10"/>
<dbReference type="PANTHER" id="PTHR46405:SF2">
    <property type="entry name" value="OS05G0141500 PROTEIN"/>
    <property type="match status" value="1"/>
</dbReference>
<dbReference type="EMBL" id="JACMSC010000002">
    <property type="protein sequence ID" value="KAG6531852.1"/>
    <property type="molecule type" value="Genomic_DNA"/>
</dbReference>
<protein>
    <recommendedName>
        <fullName evidence="3">RING-type domain-containing protein</fullName>
    </recommendedName>
</protein>
<dbReference type="GO" id="GO:0008270">
    <property type="term" value="F:zinc ion binding"/>
    <property type="evidence" value="ECO:0007669"/>
    <property type="project" value="UniProtKB-KW"/>
</dbReference>
<evidence type="ECO:0000259" key="3">
    <source>
        <dbReference type="PROSITE" id="PS50089"/>
    </source>
</evidence>
<evidence type="ECO:0000313" key="4">
    <source>
        <dbReference type="EMBL" id="KAG6531852.1"/>
    </source>
</evidence>
<name>A0A8J5LV10_ZINOF</name>
<dbReference type="OrthoDB" id="774873at2759"/>
<sequence length="455" mass="52830">MESPGADWSPESELELQEMLLGLASSDEFKKNTRITKEMINDVISKANKPLSKGEVLWRLMMQLDLDVGRDFSRNLEQSGTSSTSQIESQLDWESLLSAINEQTVEHSSEPSVISESTLQNASLESLLQMKCRLEKEVQEWNDWGTQKVMQAAERLNKDRDELQLLRQEKRKRQFMETLRMKYTSLMKEKIVQVMGIKDKARKMKTLNDQLRMELKDAELHAAEVEANSEKASRRMEENLKKLKSFEEERLSLKDELAAEKRRFFQLQQQFEQARGLHDNMKSLWKKEEKLKNDALDMAENERKELEQIEMSAKSQENALKIEAENKLQRYKNDILQLENQIAQLKLVESSSSNIYLSEEESKSALDREWECVMCLSETVSVVLLPCAHQVFCRQCNELHEKKGLKECPSCRTPIQRRVSVRSVTDDPYPDPYPELLIYLAEDSDYTALGDPTAF</sequence>
<keyword evidence="2" id="KW-0175">Coiled coil</keyword>
<evidence type="ECO:0000256" key="2">
    <source>
        <dbReference type="SAM" id="Coils"/>
    </source>
</evidence>
<feature type="domain" description="RING-type" evidence="3">
    <location>
        <begin position="372"/>
        <end position="412"/>
    </location>
</feature>
<dbReference type="Proteomes" id="UP000734854">
    <property type="component" value="Unassembled WGS sequence"/>
</dbReference>